<accession>A0A392TDS3</accession>
<proteinExistence type="predicted"/>
<dbReference type="AlphaFoldDB" id="A0A392TDS3"/>
<dbReference type="InterPro" id="IPR005162">
    <property type="entry name" value="Retrotrans_gag_dom"/>
</dbReference>
<reference evidence="2 3" key="1">
    <citation type="journal article" date="2018" name="Front. Plant Sci.">
        <title>Red Clover (Trifolium pratense) and Zigzag Clover (T. medium) - A Picture of Genomic Similarities and Differences.</title>
        <authorList>
            <person name="Dluhosova J."/>
            <person name="Istvanek J."/>
            <person name="Nedelnik J."/>
            <person name="Repkova J."/>
        </authorList>
    </citation>
    <scope>NUCLEOTIDE SEQUENCE [LARGE SCALE GENOMIC DNA]</scope>
    <source>
        <strain evidence="3">cv. 10/8</strain>
        <tissue evidence="2">Leaf</tissue>
    </source>
</reference>
<feature type="non-terminal residue" evidence="2">
    <location>
        <position position="76"/>
    </location>
</feature>
<evidence type="ECO:0000313" key="3">
    <source>
        <dbReference type="Proteomes" id="UP000265520"/>
    </source>
</evidence>
<evidence type="ECO:0000313" key="2">
    <source>
        <dbReference type="EMBL" id="MCI59269.1"/>
    </source>
</evidence>
<dbReference type="Pfam" id="PF03732">
    <property type="entry name" value="Retrotrans_gag"/>
    <property type="match status" value="1"/>
</dbReference>
<protein>
    <submittedName>
        <fullName evidence="2">Gag polyprotein-related</fullName>
    </submittedName>
</protein>
<keyword evidence="3" id="KW-1185">Reference proteome</keyword>
<sequence>MFKGEFLWKYFPADIKNKMVVEFMELKHGDMSVTEYAVKFESLCAFIPHYNTLEAENDKCVKFESGLHPDIKHLIG</sequence>
<name>A0A392TDS3_9FABA</name>
<dbReference type="Proteomes" id="UP000265520">
    <property type="component" value="Unassembled WGS sequence"/>
</dbReference>
<evidence type="ECO:0000259" key="1">
    <source>
        <dbReference type="Pfam" id="PF03732"/>
    </source>
</evidence>
<organism evidence="2 3">
    <name type="scientific">Trifolium medium</name>
    <dbReference type="NCBI Taxonomy" id="97028"/>
    <lineage>
        <taxon>Eukaryota</taxon>
        <taxon>Viridiplantae</taxon>
        <taxon>Streptophyta</taxon>
        <taxon>Embryophyta</taxon>
        <taxon>Tracheophyta</taxon>
        <taxon>Spermatophyta</taxon>
        <taxon>Magnoliopsida</taxon>
        <taxon>eudicotyledons</taxon>
        <taxon>Gunneridae</taxon>
        <taxon>Pentapetalae</taxon>
        <taxon>rosids</taxon>
        <taxon>fabids</taxon>
        <taxon>Fabales</taxon>
        <taxon>Fabaceae</taxon>
        <taxon>Papilionoideae</taxon>
        <taxon>50 kb inversion clade</taxon>
        <taxon>NPAAA clade</taxon>
        <taxon>Hologalegina</taxon>
        <taxon>IRL clade</taxon>
        <taxon>Trifolieae</taxon>
        <taxon>Trifolium</taxon>
    </lineage>
</organism>
<comment type="caution">
    <text evidence="2">The sequence shown here is derived from an EMBL/GenBank/DDBJ whole genome shotgun (WGS) entry which is preliminary data.</text>
</comment>
<dbReference type="EMBL" id="LXQA010560382">
    <property type="protein sequence ID" value="MCI59269.1"/>
    <property type="molecule type" value="Genomic_DNA"/>
</dbReference>
<feature type="domain" description="Retrotransposon gag" evidence="1">
    <location>
        <begin position="2"/>
        <end position="68"/>
    </location>
</feature>